<evidence type="ECO:0000313" key="2">
    <source>
        <dbReference type="EMBL" id="MBM3223119.1"/>
    </source>
</evidence>
<gene>
    <name evidence="2" type="ORF">FJZ47_04855</name>
</gene>
<dbReference type="Pfam" id="PF24696">
    <property type="entry name" value="UGSC"/>
    <property type="match status" value="1"/>
</dbReference>
<dbReference type="InterPro" id="IPR057767">
    <property type="entry name" value="UGSC-like_dom"/>
</dbReference>
<evidence type="ECO:0000313" key="3">
    <source>
        <dbReference type="Proteomes" id="UP000712673"/>
    </source>
</evidence>
<comment type="caution">
    <text evidence="2">The sequence shown here is derived from an EMBL/GenBank/DDBJ whole genome shotgun (WGS) entry which is preliminary data.</text>
</comment>
<sequence>MTETRGVPSVSVLTSAFTKAAHARAAALGLPDARLVILPSPLASRSVAEVQRLAHDYAKEIVGLLSAR</sequence>
<organism evidence="2 3">
    <name type="scientific">Tectimicrobiota bacterium</name>
    <dbReference type="NCBI Taxonomy" id="2528274"/>
    <lineage>
        <taxon>Bacteria</taxon>
        <taxon>Pseudomonadati</taxon>
        <taxon>Nitrospinota/Tectimicrobiota group</taxon>
        <taxon>Candidatus Tectimicrobiota</taxon>
    </lineage>
</organism>
<name>A0A937W0B1_UNCTE</name>
<dbReference type="AlphaFoldDB" id="A0A937W0B1"/>
<feature type="domain" description="UGSC-like" evidence="1">
    <location>
        <begin position="2"/>
        <end position="66"/>
    </location>
</feature>
<reference evidence="2" key="1">
    <citation type="submission" date="2019-03" db="EMBL/GenBank/DDBJ databases">
        <title>Lake Tanganyika Metagenome-Assembled Genomes (MAGs).</title>
        <authorList>
            <person name="Tran P."/>
        </authorList>
    </citation>
    <scope>NUCLEOTIDE SEQUENCE</scope>
    <source>
        <strain evidence="2">K_DeepCast_65m_m2_066</strain>
    </source>
</reference>
<accession>A0A937W0B1</accession>
<dbReference type="EMBL" id="VGLS01000097">
    <property type="protein sequence ID" value="MBM3223119.1"/>
    <property type="molecule type" value="Genomic_DNA"/>
</dbReference>
<evidence type="ECO:0000259" key="1">
    <source>
        <dbReference type="Pfam" id="PF24696"/>
    </source>
</evidence>
<dbReference type="Proteomes" id="UP000712673">
    <property type="component" value="Unassembled WGS sequence"/>
</dbReference>
<proteinExistence type="predicted"/>
<protein>
    <recommendedName>
        <fullName evidence="1">UGSC-like domain-containing protein</fullName>
    </recommendedName>
</protein>